<keyword evidence="1" id="KW-1133">Transmembrane helix</keyword>
<dbReference type="Pfam" id="PF04173">
    <property type="entry name" value="DoxD"/>
    <property type="match status" value="1"/>
</dbReference>
<evidence type="ECO:0000313" key="3">
    <source>
        <dbReference type="EMBL" id="MEI5908332.1"/>
    </source>
</evidence>
<dbReference type="PANTHER" id="PTHR39157:SF1">
    <property type="entry name" value="DOXX FAMILY PROTEIN"/>
    <property type="match status" value="1"/>
</dbReference>
<comment type="caution">
    <text evidence="3">The sequence shown here is derived from an EMBL/GenBank/DDBJ whole genome shotgun (WGS) entry which is preliminary data.</text>
</comment>
<evidence type="ECO:0000256" key="1">
    <source>
        <dbReference type="SAM" id="Phobius"/>
    </source>
</evidence>
<organism evidence="3 4">
    <name type="scientific">Bacillus spongiae</name>
    <dbReference type="NCBI Taxonomy" id="2683610"/>
    <lineage>
        <taxon>Bacteria</taxon>
        <taxon>Bacillati</taxon>
        <taxon>Bacillota</taxon>
        <taxon>Bacilli</taxon>
        <taxon>Bacillales</taxon>
        <taxon>Bacillaceae</taxon>
        <taxon>Bacillus</taxon>
    </lineage>
</organism>
<dbReference type="Proteomes" id="UP001312865">
    <property type="component" value="Unassembled WGS sequence"/>
</dbReference>
<sequence>MNHFIKNSLLVALAFLVARIYLSYTWLSNAESKLIFDFNITPMLEAQVQSGTLPSWWAGFMKLFVLPNTAIFELLVTVGELSVGIALLLGLFTRFSALMGAIMNFSFLMTFGSGLDLQMLIIHLTLFVFAYSAGRIGLDRYSRQYTSKWGTSIKRRLLPKNKRGKETFA</sequence>
<dbReference type="EMBL" id="JBBAXC010000012">
    <property type="protein sequence ID" value="MEI5908332.1"/>
    <property type="molecule type" value="Genomic_DNA"/>
</dbReference>
<keyword evidence="4" id="KW-1185">Reference proteome</keyword>
<dbReference type="InterPro" id="IPR007301">
    <property type="entry name" value="DoxD"/>
</dbReference>
<dbReference type="RefSeq" id="WP_336587777.1">
    <property type="nucleotide sequence ID" value="NZ_JBBAXC010000012.1"/>
</dbReference>
<gene>
    <name evidence="3" type="ORF">WAK64_14840</name>
</gene>
<accession>A0ABU8HGD0</accession>
<protein>
    <submittedName>
        <fullName evidence="3">DoxX family protein</fullName>
    </submittedName>
</protein>
<evidence type="ECO:0000259" key="2">
    <source>
        <dbReference type="Pfam" id="PF04173"/>
    </source>
</evidence>
<proteinExistence type="predicted"/>
<feature type="transmembrane region" description="Helical" evidence="1">
    <location>
        <begin position="117"/>
        <end position="138"/>
    </location>
</feature>
<keyword evidence="1" id="KW-0812">Transmembrane</keyword>
<name>A0ABU8HGD0_9BACI</name>
<feature type="domain" description="TQO small subunit DoxD" evidence="2">
    <location>
        <begin position="55"/>
        <end position="154"/>
    </location>
</feature>
<dbReference type="PANTHER" id="PTHR39157">
    <property type="entry name" value="INTEGRAL MEMBRANE PROTEIN-RELATED"/>
    <property type="match status" value="1"/>
</dbReference>
<keyword evidence="1" id="KW-0472">Membrane</keyword>
<reference evidence="3 4" key="1">
    <citation type="journal article" date="2018" name="J. Microbiol.">
        <title>Bacillus spongiae sp. nov., isolated from sponge of Jeju Island.</title>
        <authorList>
            <person name="Lee G.E."/>
            <person name="Im W.T."/>
            <person name="Park J.S."/>
        </authorList>
    </citation>
    <scope>NUCLEOTIDE SEQUENCE [LARGE SCALE GENOMIC DNA]</scope>
    <source>
        <strain evidence="3 4">135PIL107-10</strain>
    </source>
</reference>
<evidence type="ECO:0000313" key="4">
    <source>
        <dbReference type="Proteomes" id="UP001312865"/>
    </source>
</evidence>